<accession>A0A7W5AJK7</accession>
<dbReference type="PANTHER" id="PTHR43441">
    <property type="entry name" value="RIBOSOMAL-PROTEIN-SERINE ACETYLTRANSFERASE"/>
    <property type="match status" value="1"/>
</dbReference>
<dbReference type="PANTHER" id="PTHR43441:SF10">
    <property type="entry name" value="ACETYLTRANSFERASE"/>
    <property type="match status" value="1"/>
</dbReference>
<keyword evidence="3" id="KW-1185">Reference proteome</keyword>
<comment type="caution">
    <text evidence="2">The sequence shown here is derived from an EMBL/GenBank/DDBJ whole genome shotgun (WGS) entry which is preliminary data.</text>
</comment>
<dbReference type="InterPro" id="IPR016181">
    <property type="entry name" value="Acyl_CoA_acyltransferase"/>
</dbReference>
<keyword evidence="2" id="KW-0808">Transferase</keyword>
<feature type="domain" description="N-acetyltransferase" evidence="1">
    <location>
        <begin position="34"/>
        <end position="199"/>
    </location>
</feature>
<proteinExistence type="predicted"/>
<sequence>MRWRPWLPNTRPRRSANPRRAHTFPDLVLRTDRLVLRELRETDAGDVVAGASDEITQRWLPLPRPYTERHALLLINRLAPGTRATGRGLIRAVEHAGVFAGVIDLKRADWMARSVEIGYWAMPGVRGRGVTTEAVTVLTRWVLHDFGFERVELRAAPGNRASHRVAVKAGFVAEGVARSAGTLRTGRTDLTVYSRIRGDR</sequence>
<dbReference type="GO" id="GO:1990189">
    <property type="term" value="F:protein N-terminal-serine acetyltransferase activity"/>
    <property type="evidence" value="ECO:0007669"/>
    <property type="project" value="TreeGrafter"/>
</dbReference>
<evidence type="ECO:0000313" key="3">
    <source>
        <dbReference type="Proteomes" id="UP000590749"/>
    </source>
</evidence>
<name>A0A7W5AJK7_9ACTN</name>
<dbReference type="Gene3D" id="3.40.630.30">
    <property type="match status" value="1"/>
</dbReference>
<protein>
    <submittedName>
        <fullName evidence="2">RimJ/RimL family protein N-acetyltransferase</fullName>
    </submittedName>
</protein>
<dbReference type="InterPro" id="IPR051908">
    <property type="entry name" value="Ribosomal_N-acetyltransferase"/>
</dbReference>
<reference evidence="2 3" key="1">
    <citation type="submission" date="2020-08" db="EMBL/GenBank/DDBJ databases">
        <title>Genomic Encyclopedia of Type Strains, Phase III (KMG-III): the genomes of soil and plant-associated and newly described type strains.</title>
        <authorList>
            <person name="Whitman W."/>
        </authorList>
    </citation>
    <scope>NUCLEOTIDE SEQUENCE [LARGE SCALE GENOMIC DNA]</scope>
    <source>
        <strain evidence="2 3">CECT 3287</strain>
    </source>
</reference>
<evidence type="ECO:0000259" key="1">
    <source>
        <dbReference type="PROSITE" id="PS51186"/>
    </source>
</evidence>
<dbReference type="Proteomes" id="UP000590749">
    <property type="component" value="Unassembled WGS sequence"/>
</dbReference>
<dbReference type="InterPro" id="IPR000182">
    <property type="entry name" value="GNAT_dom"/>
</dbReference>
<dbReference type="PROSITE" id="PS51186">
    <property type="entry name" value="GNAT"/>
    <property type="match status" value="1"/>
</dbReference>
<dbReference type="SUPFAM" id="SSF55729">
    <property type="entry name" value="Acyl-CoA N-acyltransferases (Nat)"/>
    <property type="match status" value="1"/>
</dbReference>
<dbReference type="RefSeq" id="WP_183222866.1">
    <property type="nucleotide sequence ID" value="NZ_BMPW01000011.1"/>
</dbReference>
<gene>
    <name evidence="2" type="ORF">FHR83_005134</name>
</gene>
<dbReference type="EMBL" id="JACHXF010000011">
    <property type="protein sequence ID" value="MBB3097456.1"/>
    <property type="molecule type" value="Genomic_DNA"/>
</dbReference>
<dbReference type="GO" id="GO:0005737">
    <property type="term" value="C:cytoplasm"/>
    <property type="evidence" value="ECO:0007669"/>
    <property type="project" value="TreeGrafter"/>
</dbReference>
<dbReference type="AlphaFoldDB" id="A0A7W5AJK7"/>
<organism evidence="2 3">
    <name type="scientific">Actinoplanes campanulatus</name>
    <dbReference type="NCBI Taxonomy" id="113559"/>
    <lineage>
        <taxon>Bacteria</taxon>
        <taxon>Bacillati</taxon>
        <taxon>Actinomycetota</taxon>
        <taxon>Actinomycetes</taxon>
        <taxon>Micromonosporales</taxon>
        <taxon>Micromonosporaceae</taxon>
        <taxon>Actinoplanes</taxon>
    </lineage>
</organism>
<evidence type="ECO:0000313" key="2">
    <source>
        <dbReference type="EMBL" id="MBB3097456.1"/>
    </source>
</evidence>
<dbReference type="GO" id="GO:0008999">
    <property type="term" value="F:protein-N-terminal-alanine acetyltransferase activity"/>
    <property type="evidence" value="ECO:0007669"/>
    <property type="project" value="TreeGrafter"/>
</dbReference>
<dbReference type="Pfam" id="PF13302">
    <property type="entry name" value="Acetyltransf_3"/>
    <property type="match status" value="1"/>
</dbReference>